<dbReference type="Proteomes" id="UP000613266">
    <property type="component" value="Unassembled WGS sequence"/>
</dbReference>
<keyword evidence="2" id="KW-1185">Reference proteome</keyword>
<comment type="caution">
    <text evidence="1">The sequence shown here is derived from an EMBL/GenBank/DDBJ whole genome shotgun (WGS) entry which is preliminary data.</text>
</comment>
<dbReference type="AlphaFoldDB" id="A0A931NG11"/>
<evidence type="ECO:0000313" key="2">
    <source>
        <dbReference type="Proteomes" id="UP000613266"/>
    </source>
</evidence>
<name>A0A931NG11_9BURK</name>
<reference evidence="1" key="1">
    <citation type="submission" date="2020-12" db="EMBL/GenBank/DDBJ databases">
        <title>The genome sequence of Inhella sp. 1Y17.</title>
        <authorList>
            <person name="Liu Y."/>
        </authorList>
    </citation>
    <scope>NUCLEOTIDE SEQUENCE</scope>
    <source>
        <strain evidence="1">1Y17</strain>
    </source>
</reference>
<dbReference type="RefSeq" id="WP_198110296.1">
    <property type="nucleotide sequence ID" value="NZ_JAEDAK010000004.1"/>
</dbReference>
<gene>
    <name evidence="1" type="ORF">I7X39_07150</name>
</gene>
<protein>
    <submittedName>
        <fullName evidence="1">Uncharacterized protein</fullName>
    </submittedName>
</protein>
<evidence type="ECO:0000313" key="1">
    <source>
        <dbReference type="EMBL" id="MBH9576676.1"/>
    </source>
</evidence>
<proteinExistence type="predicted"/>
<dbReference type="EMBL" id="JAEDAK010000004">
    <property type="protein sequence ID" value="MBH9576676.1"/>
    <property type="molecule type" value="Genomic_DNA"/>
</dbReference>
<sequence>MSTPSLLAAVQNAYRVFGRRSAPTLPLNVCTGCCMPPELEQEMRSLPLQQLSARHFWEYADGAMGVQPAAEIKYLLPRWLELLAEGHDLRHSIEVTLDRVGCCPADSFTEAERAVLNDFMLAYFDAHMSGQACREGQWYRADDPIGLLLMADYAGLEVRPLLQHWAAMEHPQSTLAFVHAVYWDYLPTGDIGSAFAGDRPAFRALMREWLESPATQAAFTRKLMDADLLARVAQHPPWGHTAIATMVDAVFDHLTL</sequence>
<organism evidence="1 2">
    <name type="scientific">Inhella proteolytica</name>
    <dbReference type="NCBI Taxonomy" id="2795029"/>
    <lineage>
        <taxon>Bacteria</taxon>
        <taxon>Pseudomonadati</taxon>
        <taxon>Pseudomonadota</taxon>
        <taxon>Betaproteobacteria</taxon>
        <taxon>Burkholderiales</taxon>
        <taxon>Sphaerotilaceae</taxon>
        <taxon>Inhella</taxon>
    </lineage>
</organism>
<accession>A0A931NG11</accession>